<keyword evidence="2" id="KW-1185">Reference proteome</keyword>
<dbReference type="AlphaFoldDB" id="A0A540X1X8"/>
<accession>A0A540X1X8</accession>
<evidence type="ECO:0000313" key="2">
    <source>
        <dbReference type="Proteomes" id="UP000315369"/>
    </source>
</evidence>
<proteinExistence type="predicted"/>
<dbReference type="Proteomes" id="UP000315369">
    <property type="component" value="Unassembled WGS sequence"/>
</dbReference>
<protein>
    <submittedName>
        <fullName evidence="1">Uncharacterized protein</fullName>
    </submittedName>
</protein>
<reference evidence="1 2" key="1">
    <citation type="submission" date="2019-06" db="EMBL/GenBank/DDBJ databases">
        <authorList>
            <person name="Livingstone P."/>
            <person name="Whitworth D."/>
        </authorList>
    </citation>
    <scope>NUCLEOTIDE SEQUENCE [LARGE SCALE GENOMIC DNA]</scope>
    <source>
        <strain evidence="1 2">AM401</strain>
    </source>
</reference>
<comment type="caution">
    <text evidence="1">The sequence shown here is derived from an EMBL/GenBank/DDBJ whole genome shotgun (WGS) entry which is preliminary data.</text>
</comment>
<dbReference type="EMBL" id="VIFM01000048">
    <property type="protein sequence ID" value="TQF15251.1"/>
    <property type="molecule type" value="Genomic_DNA"/>
</dbReference>
<gene>
    <name evidence="1" type="ORF">FJV41_14735</name>
</gene>
<evidence type="ECO:0000313" key="1">
    <source>
        <dbReference type="EMBL" id="TQF15251.1"/>
    </source>
</evidence>
<sequence length="319" mass="33733">MMVSGFMVLGACTTPAPHVPPVSPEGATPAGPFLLDARALFAGCTPVPDSASSRIYQCGDATVWLVERKDVPAARVLTLARARLVERLGEGVVVAEGALPLAERSWPAARFALCDVGDAGLEGPASCRAGGYLVSVAGSLGRQRELGCVAKNNAQPALTRCLELLEYLAAHGNPEGESLDEAALLLPPRLPWRTLAVPEGCQPSLSTSRAGRIRCDDASLVWSVYRPARDEVTARWRDQSVAELRAALPGSSPVEEVACLLEERPSRCMRFTAPSPRGPVVVWTGAMQWDDRALFAACSFLASAEPAFPAVCNGAFSVP</sequence>
<dbReference type="OrthoDB" id="5494516at2"/>
<organism evidence="1 2">
    <name type="scientific">Myxococcus llanfairpwllgwyngyllgogerychwyrndrobwllllantysiliogogogochensis</name>
    <dbReference type="NCBI Taxonomy" id="2590453"/>
    <lineage>
        <taxon>Bacteria</taxon>
        <taxon>Pseudomonadati</taxon>
        <taxon>Myxococcota</taxon>
        <taxon>Myxococcia</taxon>
        <taxon>Myxococcales</taxon>
        <taxon>Cystobacterineae</taxon>
        <taxon>Myxococcaceae</taxon>
        <taxon>Myxococcus</taxon>
    </lineage>
</organism>
<name>A0A540X1X8_9BACT</name>